<dbReference type="Pfam" id="PF06229">
    <property type="entry name" value="FRG1"/>
    <property type="match status" value="1"/>
</dbReference>
<comment type="subcellular location">
    <subcellularLocation>
        <location evidence="1">Nucleus</location>
        <location evidence="1">Nucleolus</location>
    </subcellularLocation>
</comment>
<organism evidence="5 6">
    <name type="scientific">Patiria miniata</name>
    <name type="common">Bat star</name>
    <name type="synonym">Asterina miniata</name>
    <dbReference type="NCBI Taxonomy" id="46514"/>
    <lineage>
        <taxon>Eukaryota</taxon>
        <taxon>Metazoa</taxon>
        <taxon>Echinodermata</taxon>
        <taxon>Eleutherozoa</taxon>
        <taxon>Asterozoa</taxon>
        <taxon>Asteroidea</taxon>
        <taxon>Valvatacea</taxon>
        <taxon>Valvatida</taxon>
        <taxon>Asterinidae</taxon>
        <taxon>Patiria</taxon>
    </lineage>
</organism>
<dbReference type="PANTHER" id="PTHR12928">
    <property type="entry name" value="FRG1 PROTEIN"/>
    <property type="match status" value="1"/>
</dbReference>
<keyword evidence="3" id="KW-0539">Nucleus</keyword>
<dbReference type="GO" id="GO:0005730">
    <property type="term" value="C:nucleolus"/>
    <property type="evidence" value="ECO:0007669"/>
    <property type="project" value="UniProtKB-SubCell"/>
</dbReference>
<sequence length="261" mass="29576">MAEYSSVKGGKLKLKGDTSGHKSSKHKKKKRKREEEKDERLPDAEAHGGWWTVRNFEEITGDIVIEMAPNAFMFAQDTGTFTLGAPHRNSQEGPAPPEQLTAIPVSDTKIALKTGFEKYISVDYDRRVVGQSDAIGLREQWEPIFQDGKMALMGCNNCFLCCNEHDDIVASSTTAGPAEMIKIRSCAPLVKKKKDNRPSEDKGDIETCEVSYVKKYQSFQDHKLRVNESDRYNLKQARVTGKLHETLLDRREKMKADRYCK</sequence>
<comment type="similarity">
    <text evidence="2">Belongs to the FRG1 family.</text>
</comment>
<reference evidence="5" key="1">
    <citation type="submission" date="2022-11" db="UniProtKB">
        <authorList>
            <consortium name="EnsemblMetazoa"/>
        </authorList>
    </citation>
    <scope>IDENTIFICATION</scope>
</reference>
<keyword evidence="6" id="KW-1185">Reference proteome</keyword>
<feature type="compositionally biased region" description="Basic residues" evidence="4">
    <location>
        <begin position="22"/>
        <end position="32"/>
    </location>
</feature>
<dbReference type="AlphaFoldDB" id="A0A913ZUT9"/>
<dbReference type="CDD" id="cd23338">
    <property type="entry name" value="beta-trefoil_FSCN_FRG1"/>
    <property type="match status" value="1"/>
</dbReference>
<dbReference type="GO" id="GO:0055120">
    <property type="term" value="C:striated muscle dense body"/>
    <property type="evidence" value="ECO:0007669"/>
    <property type="project" value="TreeGrafter"/>
</dbReference>
<evidence type="ECO:0000313" key="6">
    <source>
        <dbReference type="Proteomes" id="UP000887568"/>
    </source>
</evidence>
<feature type="compositionally biased region" description="Basic and acidic residues" evidence="4">
    <location>
        <begin position="33"/>
        <end position="43"/>
    </location>
</feature>
<dbReference type="Pfam" id="PF08555">
    <property type="entry name" value="FAM32A"/>
    <property type="match status" value="1"/>
</dbReference>
<dbReference type="GO" id="GO:0071013">
    <property type="term" value="C:catalytic step 2 spliceosome"/>
    <property type="evidence" value="ECO:0007669"/>
    <property type="project" value="TreeGrafter"/>
</dbReference>
<protein>
    <recommendedName>
        <fullName evidence="7">Protein FRG1</fullName>
    </recommendedName>
</protein>
<evidence type="ECO:0000256" key="3">
    <source>
        <dbReference type="ARBA" id="ARBA00023242"/>
    </source>
</evidence>
<proteinExistence type="inferred from homology"/>
<accession>A0A913ZUT9</accession>
<dbReference type="InterPro" id="IPR008999">
    <property type="entry name" value="Actin-crosslinking"/>
</dbReference>
<dbReference type="EnsemblMetazoa" id="XM_038199394.1">
    <property type="protein sequence ID" value="XP_038055322.1"/>
    <property type="gene ID" value="LOC119727504"/>
</dbReference>
<dbReference type="Proteomes" id="UP000887568">
    <property type="component" value="Unplaced"/>
</dbReference>
<dbReference type="SUPFAM" id="SSF50405">
    <property type="entry name" value="Actin-crosslinking proteins"/>
    <property type="match status" value="1"/>
</dbReference>
<dbReference type="RefSeq" id="XP_038055322.1">
    <property type="nucleotide sequence ID" value="XM_038199394.1"/>
</dbReference>
<name>A0A913ZUT9_PATMI</name>
<dbReference type="Gene3D" id="2.80.10.50">
    <property type="match status" value="1"/>
</dbReference>
<dbReference type="InterPro" id="IPR010414">
    <property type="entry name" value="FRG1"/>
</dbReference>
<evidence type="ECO:0000256" key="1">
    <source>
        <dbReference type="ARBA" id="ARBA00004604"/>
    </source>
</evidence>
<evidence type="ECO:0000256" key="4">
    <source>
        <dbReference type="SAM" id="MobiDB-lite"/>
    </source>
</evidence>
<dbReference type="OrthoDB" id="5539371at2759"/>
<feature type="region of interest" description="Disordered" evidence="4">
    <location>
        <begin position="1"/>
        <end position="43"/>
    </location>
</feature>
<dbReference type="OMA" id="IEQWEPI"/>
<dbReference type="PANTHER" id="PTHR12928:SF0">
    <property type="entry name" value="FSHD REGION GENE 1"/>
    <property type="match status" value="1"/>
</dbReference>
<dbReference type="GO" id="GO:0051015">
    <property type="term" value="F:actin filament binding"/>
    <property type="evidence" value="ECO:0007669"/>
    <property type="project" value="TreeGrafter"/>
</dbReference>
<evidence type="ECO:0000313" key="5">
    <source>
        <dbReference type="EnsemblMetazoa" id="XP_038055322.1"/>
    </source>
</evidence>
<dbReference type="GeneID" id="119727504"/>
<evidence type="ECO:0000256" key="2">
    <source>
        <dbReference type="ARBA" id="ARBA00010878"/>
    </source>
</evidence>
<evidence type="ECO:0008006" key="7">
    <source>
        <dbReference type="Google" id="ProtNLM"/>
    </source>
</evidence>
<dbReference type="InterPro" id="IPR013865">
    <property type="entry name" value="FAM32A"/>
</dbReference>